<protein>
    <recommendedName>
        <fullName evidence="3">HMA domain-containing protein</fullName>
    </recommendedName>
</protein>
<reference evidence="1" key="1">
    <citation type="submission" date="2024-10" db="EMBL/GenBank/DDBJ databases">
        <authorList>
            <person name="Ryan C."/>
        </authorList>
    </citation>
    <scope>NUCLEOTIDE SEQUENCE [LARGE SCALE GENOMIC DNA]</scope>
</reference>
<evidence type="ECO:0008006" key="3">
    <source>
        <dbReference type="Google" id="ProtNLM"/>
    </source>
</evidence>
<dbReference type="PANTHER" id="PTHR46413">
    <property type="entry name" value="HEAVY METAL-ASSOCIATED ISOPRENYLATED PLANT PROTEIN 6"/>
    <property type="match status" value="1"/>
</dbReference>
<name>A0ABC9CHG7_9POAL</name>
<keyword evidence="2" id="KW-1185">Reference proteome</keyword>
<organism evidence="1 2">
    <name type="scientific">Urochloa decumbens</name>
    <dbReference type="NCBI Taxonomy" id="240449"/>
    <lineage>
        <taxon>Eukaryota</taxon>
        <taxon>Viridiplantae</taxon>
        <taxon>Streptophyta</taxon>
        <taxon>Embryophyta</taxon>
        <taxon>Tracheophyta</taxon>
        <taxon>Spermatophyta</taxon>
        <taxon>Magnoliopsida</taxon>
        <taxon>Liliopsida</taxon>
        <taxon>Poales</taxon>
        <taxon>Poaceae</taxon>
        <taxon>PACMAD clade</taxon>
        <taxon>Panicoideae</taxon>
        <taxon>Panicodae</taxon>
        <taxon>Paniceae</taxon>
        <taxon>Melinidinae</taxon>
        <taxon>Urochloa</taxon>
    </lineage>
</organism>
<evidence type="ECO:0000313" key="2">
    <source>
        <dbReference type="Proteomes" id="UP001497457"/>
    </source>
</evidence>
<dbReference type="InterPro" id="IPR044594">
    <property type="entry name" value="HIPP01/3/5/6"/>
</dbReference>
<sequence>MGKKSGRNGGGEKEGGAGAKATAFLLRIPMHCRCNGCDDKIRAGVKELTLHHGIEALDQTALWTKGELRVASTADPEKLRRRLHKATGKSVDLVVPKPPPAADKEAAAKKEAAAAATMEELLRRSLLLQQGQYGSGGGQAAWASQVLPGAGWTSALQQPAGGYYAGGYGAAAQASPYPWAAVQPEPAYLSAYPAANGGAYAYPSAGHGAYGGGYGHYY</sequence>
<dbReference type="PANTHER" id="PTHR46413:SF8">
    <property type="entry name" value="OS02G0818900 PROTEIN"/>
    <property type="match status" value="1"/>
</dbReference>
<proteinExistence type="predicted"/>
<evidence type="ECO:0000313" key="1">
    <source>
        <dbReference type="EMBL" id="CAL5020242.1"/>
    </source>
</evidence>
<gene>
    <name evidence="1" type="ORF">URODEC1_LOCUS75247</name>
</gene>
<dbReference type="EMBL" id="OZ075113">
    <property type="protein sequence ID" value="CAL5020242.1"/>
    <property type="molecule type" value="Genomic_DNA"/>
</dbReference>
<dbReference type="Proteomes" id="UP001497457">
    <property type="component" value="Chromosome 3rd"/>
</dbReference>
<accession>A0ABC9CHG7</accession>
<dbReference type="AlphaFoldDB" id="A0ABC9CHG7"/>